<keyword evidence="3" id="KW-1185">Reference proteome</keyword>
<evidence type="ECO:0000259" key="1">
    <source>
        <dbReference type="Pfam" id="PF00535"/>
    </source>
</evidence>
<feature type="domain" description="Glycosyltransferase 2-like" evidence="1">
    <location>
        <begin position="9"/>
        <end position="169"/>
    </location>
</feature>
<dbReference type="SUPFAM" id="SSF53448">
    <property type="entry name" value="Nucleotide-diphospho-sugar transferases"/>
    <property type="match status" value="1"/>
</dbReference>
<accession>A0ABN1J6L1</accession>
<organism evidence="2 3">
    <name type="scientific">Aquimarina litoralis</name>
    <dbReference type="NCBI Taxonomy" id="584605"/>
    <lineage>
        <taxon>Bacteria</taxon>
        <taxon>Pseudomonadati</taxon>
        <taxon>Bacteroidota</taxon>
        <taxon>Flavobacteriia</taxon>
        <taxon>Flavobacteriales</taxon>
        <taxon>Flavobacteriaceae</taxon>
        <taxon>Aquimarina</taxon>
    </lineage>
</organism>
<comment type="caution">
    <text evidence="2">The sequence shown here is derived from an EMBL/GenBank/DDBJ whole genome shotgun (WGS) entry which is preliminary data.</text>
</comment>
<dbReference type="RefSeq" id="WP_343914041.1">
    <property type="nucleotide sequence ID" value="NZ_BAAAGE010000004.1"/>
</dbReference>
<dbReference type="Gene3D" id="3.90.550.10">
    <property type="entry name" value="Spore Coat Polysaccharide Biosynthesis Protein SpsA, Chain A"/>
    <property type="match status" value="1"/>
</dbReference>
<evidence type="ECO:0000313" key="2">
    <source>
        <dbReference type="EMBL" id="GAA0729758.1"/>
    </source>
</evidence>
<proteinExistence type="predicted"/>
<gene>
    <name evidence="2" type="ORF">GCM10009430_40220</name>
</gene>
<reference evidence="2 3" key="1">
    <citation type="journal article" date="2019" name="Int. J. Syst. Evol. Microbiol.">
        <title>The Global Catalogue of Microorganisms (GCM) 10K type strain sequencing project: providing services to taxonomists for standard genome sequencing and annotation.</title>
        <authorList>
            <consortium name="The Broad Institute Genomics Platform"/>
            <consortium name="The Broad Institute Genome Sequencing Center for Infectious Disease"/>
            <person name="Wu L."/>
            <person name="Ma J."/>
        </authorList>
    </citation>
    <scope>NUCLEOTIDE SEQUENCE [LARGE SCALE GENOMIC DNA]</scope>
    <source>
        <strain evidence="2 3">JCM 15974</strain>
    </source>
</reference>
<dbReference type="InterPro" id="IPR029044">
    <property type="entry name" value="Nucleotide-diphossugar_trans"/>
</dbReference>
<protein>
    <submittedName>
        <fullName evidence="2">Glycosyltransferase family 2 protein</fullName>
    </submittedName>
</protein>
<sequence>MINNKKIIVVLPAYNASETLQKTYNEIPFDIVDEVVLVDDNSVDETIEVARKLGIKHILKHDENKGYGANQKSCYLKALALGADIVVMLHPDYQYTPKLIHSMCYLIANKVYPVVLGSRILGKGALIGGMPLYKYIANRFLTLFQNILIGQKLSEYHTGFRAFSKEVLNSLALDHNSDDFIFDNQMLCQIFNKGFEIAEITCPTTYSSESSSINFNRSVTYGLGVCITSIQYFFHKKGIKTFSIFK</sequence>
<dbReference type="Pfam" id="PF00535">
    <property type="entry name" value="Glycos_transf_2"/>
    <property type="match status" value="1"/>
</dbReference>
<dbReference type="InterPro" id="IPR001173">
    <property type="entry name" value="Glyco_trans_2-like"/>
</dbReference>
<dbReference type="PANTHER" id="PTHR48090:SF7">
    <property type="entry name" value="RFBJ PROTEIN"/>
    <property type="match status" value="1"/>
</dbReference>
<dbReference type="CDD" id="cd04179">
    <property type="entry name" value="DPM_DPG-synthase_like"/>
    <property type="match status" value="1"/>
</dbReference>
<evidence type="ECO:0000313" key="3">
    <source>
        <dbReference type="Proteomes" id="UP001501758"/>
    </source>
</evidence>
<name>A0ABN1J6L1_9FLAO</name>
<dbReference type="PANTHER" id="PTHR48090">
    <property type="entry name" value="UNDECAPRENYL-PHOSPHATE 4-DEOXY-4-FORMAMIDO-L-ARABINOSE TRANSFERASE-RELATED"/>
    <property type="match status" value="1"/>
</dbReference>
<dbReference type="InterPro" id="IPR050256">
    <property type="entry name" value="Glycosyltransferase_2"/>
</dbReference>
<dbReference type="EMBL" id="BAAAGE010000004">
    <property type="protein sequence ID" value="GAA0729758.1"/>
    <property type="molecule type" value="Genomic_DNA"/>
</dbReference>
<dbReference type="Proteomes" id="UP001501758">
    <property type="component" value="Unassembled WGS sequence"/>
</dbReference>